<evidence type="ECO:0000313" key="2">
    <source>
        <dbReference type="EMBL" id="PJZ61914.1"/>
    </source>
</evidence>
<protein>
    <submittedName>
        <fullName evidence="1">Baseplate protein J</fullName>
    </submittedName>
</protein>
<dbReference type="EMBL" id="NPDV01000022">
    <property type="protein sequence ID" value="PJZ51577.1"/>
    <property type="molecule type" value="Genomic_DNA"/>
</dbReference>
<dbReference type="RefSeq" id="WP_100787372.1">
    <property type="nucleotide sequence ID" value="NZ_NPDU01000024.1"/>
</dbReference>
<dbReference type="AlphaFoldDB" id="A0A2M9YJ66"/>
<keyword evidence="3" id="KW-1185">Reference proteome</keyword>
<reference evidence="3 4" key="1">
    <citation type="submission" date="2017-07" db="EMBL/GenBank/DDBJ databases">
        <title>Leptospira spp. isolated from tropical soils.</title>
        <authorList>
            <person name="Thibeaux R."/>
            <person name="Iraola G."/>
            <person name="Ferres I."/>
            <person name="Bierque E."/>
            <person name="Girault D."/>
            <person name="Soupe-Gilbert M.-E."/>
            <person name="Picardeau M."/>
            <person name="Goarant C."/>
        </authorList>
    </citation>
    <scope>NUCLEOTIDE SEQUENCE [LARGE SCALE GENOMIC DNA]</scope>
    <source>
        <strain evidence="1 4">FH2-B-C1</strain>
        <strain evidence="2 3">FH2-B-D1</strain>
    </source>
</reference>
<proteinExistence type="predicted"/>
<dbReference type="Proteomes" id="UP000232188">
    <property type="component" value="Unassembled WGS sequence"/>
</dbReference>
<organism evidence="1 4">
    <name type="scientific">Leptospira adleri</name>
    <dbReference type="NCBI Taxonomy" id="2023186"/>
    <lineage>
        <taxon>Bacteria</taxon>
        <taxon>Pseudomonadati</taxon>
        <taxon>Spirochaetota</taxon>
        <taxon>Spirochaetia</taxon>
        <taxon>Leptospirales</taxon>
        <taxon>Leptospiraceae</taxon>
        <taxon>Leptospira</taxon>
    </lineage>
</organism>
<dbReference type="EMBL" id="NPDU01000024">
    <property type="protein sequence ID" value="PJZ61914.1"/>
    <property type="molecule type" value="Genomic_DNA"/>
</dbReference>
<evidence type="ECO:0000313" key="1">
    <source>
        <dbReference type="EMBL" id="PJZ51577.1"/>
    </source>
</evidence>
<evidence type="ECO:0000313" key="4">
    <source>
        <dbReference type="Proteomes" id="UP000232188"/>
    </source>
</evidence>
<accession>A0A2M9YJ66</accession>
<name>A0A2M9YJ66_9LEPT</name>
<comment type="caution">
    <text evidence="1">The sequence shown here is derived from an EMBL/GenBank/DDBJ whole genome shotgun (WGS) entry which is preliminary data.</text>
</comment>
<evidence type="ECO:0000313" key="3">
    <source>
        <dbReference type="Proteomes" id="UP000232149"/>
    </source>
</evidence>
<gene>
    <name evidence="2" type="ORF">CH376_10950</name>
    <name evidence="1" type="ORF">CH380_19215</name>
</gene>
<sequence>MSEPSPYVPRTFLGFFSNFVSYVVAAKVRLTNFKPGSRIRTILEAIAAVLSRIESEFFAAYLYAIRTSSYESFGFGLLEGKKSTGFIRFVKTGHTSTFAIPIFTISLFGQDYQSVSPSSISVGQTSVDIDIRALNSGSQYNLDPQGIDTNFGKGDVFPSADPNVILEFDRIYNPFLISGGTDQETEEERLIRWQEFVNNLGRSTLAGILSGVKSVSGVVDCYVTENLNPINGQSETGWINIYVSDGTSNTAPTIIQTVTDKIKGILGTSEFGYKAGGTRLFVGNLLIQSISFHYELDVLISTQLSDAQFKVLVEQAISNYVNKLRNGEDVIFDRLKGAGINAHPDIQRIRFVGISTDIVVPLGSVPKIGGNGGGSIVCDLINRINQP</sequence>
<dbReference type="Proteomes" id="UP000232149">
    <property type="component" value="Unassembled WGS sequence"/>
</dbReference>